<protein>
    <submittedName>
        <fullName evidence="1">Uncharacterized protein</fullName>
    </submittedName>
</protein>
<dbReference type="VEuPathDB" id="VectorBase:ADIR006874"/>
<evidence type="ECO:0000313" key="2">
    <source>
        <dbReference type="Proteomes" id="UP000075884"/>
    </source>
</evidence>
<dbReference type="EnsemblMetazoa" id="ADIR006874-RA">
    <property type="protein sequence ID" value="ADIR006874-PA"/>
    <property type="gene ID" value="ADIR006874"/>
</dbReference>
<proteinExistence type="predicted"/>
<dbReference type="Proteomes" id="UP000075884">
    <property type="component" value="Unassembled WGS sequence"/>
</dbReference>
<evidence type="ECO:0000313" key="1">
    <source>
        <dbReference type="EnsemblMetazoa" id="ADIR006874-PA"/>
    </source>
</evidence>
<sequence>MSNCEENDENVLLAIAEIFDAIADGDEQALARCLESSTIGTMLQFEATYGATPLAYLVEAADVSHLGLVRRLLRSGLCDCEATDSKGRTVLARLAHAHNAHPAFVESIIQLVIEGADDATACFRMLKHNSTELFRTFLALRPMDEARLFQSLTSALTQLSVKRLLIAPELQVFALWKLADYGYRHLSGDWTGNDTDEWRHHIEVVIDCWSAIDRQYDTRKYEDVDDRLLHRLHVIHNHLYFLQHKPFLAYLPMQKVQAIDATNGHSDALIKELMKRVKQIDKRWTEKKMQELKAIHSAARDHLIAQITHRLEHAAHPQNVADRLIALSKQADCAGTIAAVIVASERFDLEHLMRGKDRRTGRRLAKCYTQMKQFYSLHKVIVAFSRIAEAAPANTAVFLNSLRRAVMVLGEAMKNTKSTPNMPNGRVEEAMNRMLTEQFSAMNIFHRDRYARGYSLTRLRVTDELERTVFREIPEHKAVIGAVLHLLYILALANIRRSFYGTLLRCGTLETLRALLMYVGEKDTILPLQHESVQIVQEYFTYVEALFAELRENEVSQTAQFAHIDGQLKLQCSMFEELQAMLDIEKSFDFQSLRKSCFSCNDLATVRRMFHWKMESYHPNRLLETICTKWDASIAKLSYVQELDWRLKWIDPTTISCKLGMLQVALSSADEDYCLSRTRELVESIGVADSVDEQALHMLRDMLRPYYENIFLLPSKWKVLETFCAHRQLLWDKSLARKLRLRDQEHLQALFDNRRTMLRAILEQYGVATADVLYVAVVILTDNILASLEYLQLELCEMLTAVGYFGDSFHYMKHRIPMIQGKNYRNLLAHDSLSYNLLTASGDSKLVINAFVFAQTDVRLFERQSNETVHLNFPTLQDTYRWVEEQQQLLAALKKDDLAQAMQTLISCPISD</sequence>
<name>A0A182NGV1_9DIPT</name>
<organism evidence="1 2">
    <name type="scientific">Anopheles dirus</name>
    <dbReference type="NCBI Taxonomy" id="7168"/>
    <lineage>
        <taxon>Eukaryota</taxon>
        <taxon>Metazoa</taxon>
        <taxon>Ecdysozoa</taxon>
        <taxon>Arthropoda</taxon>
        <taxon>Hexapoda</taxon>
        <taxon>Insecta</taxon>
        <taxon>Pterygota</taxon>
        <taxon>Neoptera</taxon>
        <taxon>Endopterygota</taxon>
        <taxon>Diptera</taxon>
        <taxon>Nematocera</taxon>
        <taxon>Culicoidea</taxon>
        <taxon>Culicidae</taxon>
        <taxon>Anophelinae</taxon>
        <taxon>Anopheles</taxon>
    </lineage>
</organism>
<dbReference type="AlphaFoldDB" id="A0A182NGV1"/>
<dbReference type="InterPro" id="IPR036770">
    <property type="entry name" value="Ankyrin_rpt-contain_sf"/>
</dbReference>
<dbReference type="STRING" id="7168.A0A182NGV1"/>
<reference evidence="1" key="2">
    <citation type="submission" date="2020-05" db="UniProtKB">
        <authorList>
            <consortium name="EnsemblMetazoa"/>
        </authorList>
    </citation>
    <scope>IDENTIFICATION</scope>
    <source>
        <strain evidence="1">WRAIR2</strain>
    </source>
</reference>
<keyword evidence="2" id="KW-1185">Reference proteome</keyword>
<reference evidence="2" key="1">
    <citation type="submission" date="2013-03" db="EMBL/GenBank/DDBJ databases">
        <title>The Genome Sequence of Anopheles dirus WRAIR2.</title>
        <authorList>
            <consortium name="The Broad Institute Genomics Platform"/>
            <person name="Neafsey D.E."/>
            <person name="Walton C."/>
            <person name="Walker B."/>
            <person name="Young S.K."/>
            <person name="Zeng Q."/>
            <person name="Gargeya S."/>
            <person name="Fitzgerald M."/>
            <person name="Haas B."/>
            <person name="Abouelleil A."/>
            <person name="Allen A.W."/>
            <person name="Alvarado L."/>
            <person name="Arachchi H.M."/>
            <person name="Berlin A.M."/>
            <person name="Chapman S.B."/>
            <person name="Gainer-Dewar J."/>
            <person name="Goldberg J."/>
            <person name="Griggs A."/>
            <person name="Gujja S."/>
            <person name="Hansen M."/>
            <person name="Howarth C."/>
            <person name="Imamovic A."/>
            <person name="Ireland A."/>
            <person name="Larimer J."/>
            <person name="McCowan C."/>
            <person name="Murphy C."/>
            <person name="Pearson M."/>
            <person name="Poon T.W."/>
            <person name="Priest M."/>
            <person name="Roberts A."/>
            <person name="Saif S."/>
            <person name="Shea T."/>
            <person name="Sisk P."/>
            <person name="Sykes S."/>
            <person name="Wortman J."/>
            <person name="Nusbaum C."/>
            <person name="Birren B."/>
        </authorList>
    </citation>
    <scope>NUCLEOTIDE SEQUENCE [LARGE SCALE GENOMIC DNA]</scope>
    <source>
        <strain evidence="2">WRAIR2</strain>
    </source>
</reference>
<dbReference type="Gene3D" id="1.25.40.20">
    <property type="entry name" value="Ankyrin repeat-containing domain"/>
    <property type="match status" value="1"/>
</dbReference>
<accession>A0A182NGV1</accession>